<keyword evidence="2" id="KW-0479">Metal-binding</keyword>
<dbReference type="HOGENOM" id="CLU_1911567_0_0_1"/>
<reference evidence="9" key="1">
    <citation type="journal article" date="2004" name="Nature">
        <title>Genome duplication in the teleost fish Tetraodon nigroviridis reveals the early vertebrate proto-karyotype.</title>
        <authorList>
            <person name="Jaillon O."/>
            <person name="Aury J.-M."/>
            <person name="Brunet F."/>
            <person name="Petit J.-L."/>
            <person name="Stange-Thomann N."/>
            <person name="Mauceli E."/>
            <person name="Bouneau L."/>
            <person name="Fischer C."/>
            <person name="Ozouf-Costaz C."/>
            <person name="Bernot A."/>
            <person name="Nicaud S."/>
            <person name="Jaffe D."/>
            <person name="Fisher S."/>
            <person name="Lutfalla G."/>
            <person name="Dossat C."/>
            <person name="Segurens B."/>
            <person name="Dasilva C."/>
            <person name="Salanoubat M."/>
            <person name="Levy M."/>
            <person name="Boudet N."/>
            <person name="Castellano S."/>
            <person name="Anthouard V."/>
            <person name="Jubin C."/>
            <person name="Castelli V."/>
            <person name="Katinka M."/>
            <person name="Vacherie B."/>
            <person name="Biemont C."/>
            <person name="Skalli Z."/>
            <person name="Cattolico L."/>
            <person name="Poulain J."/>
            <person name="De Berardinis V."/>
            <person name="Cruaud C."/>
            <person name="Duprat S."/>
            <person name="Brottier P."/>
            <person name="Coutanceau J.-P."/>
            <person name="Gouzy J."/>
            <person name="Parra G."/>
            <person name="Lardier G."/>
            <person name="Chapple C."/>
            <person name="McKernan K.J."/>
            <person name="McEwan P."/>
            <person name="Bosak S."/>
            <person name="Kellis M."/>
            <person name="Volff J.-N."/>
            <person name="Guigo R."/>
            <person name="Zody M.C."/>
            <person name="Mesirov J."/>
            <person name="Lindblad-Toh K."/>
            <person name="Birren B."/>
            <person name="Nusbaum C."/>
            <person name="Kahn D."/>
            <person name="Robinson-Rechavi M."/>
            <person name="Laudet V."/>
            <person name="Schachter V."/>
            <person name="Quetier F."/>
            <person name="Saurin W."/>
            <person name="Scarpelli C."/>
            <person name="Wincker P."/>
            <person name="Lander E.S."/>
            <person name="Weissenbach J."/>
            <person name="Roest Crollius H."/>
        </authorList>
    </citation>
    <scope>NUCLEOTIDE SEQUENCE [LARGE SCALE GENOMIC DNA]</scope>
</reference>
<dbReference type="Proteomes" id="UP000007303">
    <property type="component" value="Unassembled WGS sequence"/>
</dbReference>
<feature type="domain" description="Prolyl 4-hydroxylase alpha subunit" evidence="7">
    <location>
        <begin position="32"/>
        <end position="133"/>
    </location>
</feature>
<dbReference type="GeneTree" id="ENSGT00940000157695"/>
<evidence type="ECO:0000256" key="2">
    <source>
        <dbReference type="ARBA" id="ARBA00022723"/>
    </source>
</evidence>
<reference evidence="8" key="2">
    <citation type="submission" date="2025-08" db="UniProtKB">
        <authorList>
            <consortium name="Ensembl"/>
        </authorList>
    </citation>
    <scope>IDENTIFICATION</scope>
</reference>
<reference evidence="8" key="3">
    <citation type="submission" date="2025-09" db="UniProtKB">
        <authorList>
            <consortium name="Ensembl"/>
        </authorList>
    </citation>
    <scope>IDENTIFICATION</scope>
</reference>
<dbReference type="GO" id="GO:0005506">
    <property type="term" value="F:iron ion binding"/>
    <property type="evidence" value="ECO:0007669"/>
    <property type="project" value="InterPro"/>
</dbReference>
<evidence type="ECO:0000256" key="6">
    <source>
        <dbReference type="ARBA" id="ARBA00023004"/>
    </source>
</evidence>
<dbReference type="PANTHER" id="PTHR10869:SF244">
    <property type="entry name" value="PROLYL 4-HYDROXYLASE SUBUNIT ALPHA-2"/>
    <property type="match status" value="1"/>
</dbReference>
<dbReference type="GO" id="GO:0031418">
    <property type="term" value="F:L-ascorbic acid binding"/>
    <property type="evidence" value="ECO:0007669"/>
    <property type="project" value="UniProtKB-KW"/>
</dbReference>
<evidence type="ECO:0000313" key="9">
    <source>
        <dbReference type="Proteomes" id="UP000007303"/>
    </source>
</evidence>
<dbReference type="Gene3D" id="2.60.120.620">
    <property type="entry name" value="q2cbj1_9rhob like domain"/>
    <property type="match status" value="1"/>
</dbReference>
<keyword evidence="6" id="KW-0408">Iron</keyword>
<dbReference type="GO" id="GO:0005783">
    <property type="term" value="C:endoplasmic reticulum"/>
    <property type="evidence" value="ECO:0007669"/>
    <property type="project" value="TreeGrafter"/>
</dbReference>
<proteinExistence type="predicted"/>
<evidence type="ECO:0000256" key="1">
    <source>
        <dbReference type="ARBA" id="ARBA00001961"/>
    </source>
</evidence>
<dbReference type="GO" id="GO:0004656">
    <property type="term" value="F:procollagen-proline 4-dioxygenase activity"/>
    <property type="evidence" value="ECO:0007669"/>
    <property type="project" value="TreeGrafter"/>
</dbReference>
<sequence>RRSHLFCRYRSGNRNPRLLLKPFKEEDEWDSPHIVRYLDFLSDTEIDKIKELAKPKLARATVRDPKTGVLTTANYRVSKSAWLEGEEDPVIARVNQRIEDLTGLTVETAELLQVANYGLGGQYEPHFDFSRVS</sequence>
<dbReference type="OMA" id="PRIIRCH"/>
<evidence type="ECO:0000256" key="4">
    <source>
        <dbReference type="ARBA" id="ARBA00022964"/>
    </source>
</evidence>
<dbReference type="STRING" id="99883.ENSTNIP00000023098"/>
<evidence type="ECO:0000256" key="3">
    <source>
        <dbReference type="ARBA" id="ARBA00022896"/>
    </source>
</evidence>
<dbReference type="InterPro" id="IPR045054">
    <property type="entry name" value="P4HA-like"/>
</dbReference>
<accession>H3DRE8</accession>
<keyword evidence="9" id="KW-1185">Reference proteome</keyword>
<keyword evidence="4" id="KW-0223">Dioxygenase</keyword>
<dbReference type="InterPro" id="IPR006620">
    <property type="entry name" value="Pro_4_hyd_alph"/>
</dbReference>
<dbReference type="SMART" id="SM00702">
    <property type="entry name" value="P4Hc"/>
    <property type="match status" value="1"/>
</dbReference>
<dbReference type="InParanoid" id="H3DRE8"/>
<name>H3DRE8_TETNG</name>
<dbReference type="PANTHER" id="PTHR10869">
    <property type="entry name" value="PROLYL 4-HYDROXYLASE ALPHA SUBUNIT"/>
    <property type="match status" value="1"/>
</dbReference>
<protein>
    <recommendedName>
        <fullName evidence="7">Prolyl 4-hydroxylase alpha subunit domain-containing protein</fullName>
    </recommendedName>
</protein>
<comment type="cofactor">
    <cofactor evidence="1">
        <name>L-ascorbate</name>
        <dbReference type="ChEBI" id="CHEBI:38290"/>
    </cofactor>
</comment>
<evidence type="ECO:0000259" key="7">
    <source>
        <dbReference type="SMART" id="SM00702"/>
    </source>
</evidence>
<keyword evidence="5" id="KW-0560">Oxidoreductase</keyword>
<evidence type="ECO:0000256" key="5">
    <source>
        <dbReference type="ARBA" id="ARBA00023002"/>
    </source>
</evidence>
<organism evidence="8 9">
    <name type="scientific">Tetraodon nigroviridis</name>
    <name type="common">Spotted green pufferfish</name>
    <name type="synonym">Chelonodon nigroviridis</name>
    <dbReference type="NCBI Taxonomy" id="99883"/>
    <lineage>
        <taxon>Eukaryota</taxon>
        <taxon>Metazoa</taxon>
        <taxon>Chordata</taxon>
        <taxon>Craniata</taxon>
        <taxon>Vertebrata</taxon>
        <taxon>Euteleostomi</taxon>
        <taxon>Actinopterygii</taxon>
        <taxon>Neopterygii</taxon>
        <taxon>Teleostei</taxon>
        <taxon>Neoteleostei</taxon>
        <taxon>Acanthomorphata</taxon>
        <taxon>Eupercaria</taxon>
        <taxon>Tetraodontiformes</taxon>
        <taxon>Tetradontoidea</taxon>
        <taxon>Tetraodontidae</taxon>
        <taxon>Tetraodon</taxon>
    </lineage>
</organism>
<evidence type="ECO:0000313" key="8">
    <source>
        <dbReference type="Ensembl" id="ENSTNIP00000023098.1"/>
    </source>
</evidence>
<dbReference type="Ensembl" id="ENSTNIT00000023340.1">
    <property type="protein sequence ID" value="ENSTNIP00000023098.1"/>
    <property type="gene ID" value="ENSTNIG00000019829.1"/>
</dbReference>
<keyword evidence="3" id="KW-0847">Vitamin C</keyword>
<dbReference type="AlphaFoldDB" id="H3DRE8"/>